<reference evidence="2 3" key="1">
    <citation type="submission" date="2020-08" db="EMBL/GenBank/DDBJ databases">
        <title>Genomic Encyclopedia of Type Strains, Phase IV (KMG-V): Genome sequencing to study the core and pangenomes of soil and plant-associated prokaryotes.</title>
        <authorList>
            <person name="Whitman W."/>
        </authorList>
    </citation>
    <scope>NUCLEOTIDE SEQUENCE [LARGE SCALE GENOMIC DNA]</scope>
    <source>
        <strain evidence="2 3">M8US30</strain>
    </source>
</reference>
<proteinExistence type="predicted"/>
<evidence type="ECO:0000256" key="1">
    <source>
        <dbReference type="SAM" id="MobiDB-lite"/>
    </source>
</evidence>
<evidence type="ECO:0000313" key="2">
    <source>
        <dbReference type="EMBL" id="MBB5345812.1"/>
    </source>
</evidence>
<name>A0A7W8N4P3_9BACT</name>
<dbReference type="AlphaFoldDB" id="A0A7W8N4P3"/>
<protein>
    <submittedName>
        <fullName evidence="2">Uncharacterized protein</fullName>
    </submittedName>
</protein>
<gene>
    <name evidence="2" type="ORF">HDF10_003813</name>
</gene>
<comment type="caution">
    <text evidence="2">The sequence shown here is derived from an EMBL/GenBank/DDBJ whole genome shotgun (WGS) entry which is preliminary data.</text>
</comment>
<accession>A0A7W8N4P3</accession>
<feature type="compositionally biased region" description="Polar residues" evidence="1">
    <location>
        <begin position="12"/>
        <end position="34"/>
    </location>
</feature>
<sequence>METFGILPLRQAQCQDDSWNGNSDRANGNDNSND</sequence>
<dbReference type="Proteomes" id="UP000569092">
    <property type="component" value="Unassembled WGS sequence"/>
</dbReference>
<dbReference type="EMBL" id="JACHDZ010000007">
    <property type="protein sequence ID" value="MBB5345812.1"/>
    <property type="molecule type" value="Genomic_DNA"/>
</dbReference>
<feature type="region of interest" description="Disordered" evidence="1">
    <location>
        <begin position="1"/>
        <end position="34"/>
    </location>
</feature>
<organism evidence="2 3">
    <name type="scientific">Tunturiibacter lichenicola</name>
    <dbReference type="NCBI Taxonomy" id="2051959"/>
    <lineage>
        <taxon>Bacteria</taxon>
        <taxon>Pseudomonadati</taxon>
        <taxon>Acidobacteriota</taxon>
        <taxon>Terriglobia</taxon>
        <taxon>Terriglobales</taxon>
        <taxon>Acidobacteriaceae</taxon>
        <taxon>Tunturiibacter</taxon>
    </lineage>
</organism>
<evidence type="ECO:0000313" key="3">
    <source>
        <dbReference type="Proteomes" id="UP000569092"/>
    </source>
</evidence>